<dbReference type="GO" id="GO:0033617">
    <property type="term" value="P:mitochondrial respiratory chain complex IV assembly"/>
    <property type="evidence" value="ECO:0007669"/>
    <property type="project" value="InterPro"/>
</dbReference>
<dbReference type="Pfam" id="PF08695">
    <property type="entry name" value="Coa1"/>
    <property type="match status" value="1"/>
</dbReference>
<gene>
    <name evidence="2" type="ORF">AAP_00565</name>
</gene>
<accession>A0A162IPL0</accession>
<proteinExistence type="predicted"/>
<dbReference type="Proteomes" id="UP000242877">
    <property type="component" value="Unassembled WGS sequence"/>
</dbReference>
<dbReference type="OrthoDB" id="2100652at2759"/>
<dbReference type="InterPro" id="IPR014807">
    <property type="entry name" value="Coa1"/>
</dbReference>
<dbReference type="GO" id="GO:0005743">
    <property type="term" value="C:mitochondrial inner membrane"/>
    <property type="evidence" value="ECO:0007669"/>
    <property type="project" value="TreeGrafter"/>
</dbReference>
<dbReference type="AlphaFoldDB" id="A0A162IPL0"/>
<name>A0A162IPL0_9EURO</name>
<organism evidence="2 3">
    <name type="scientific">Ascosphaera apis ARSEF 7405</name>
    <dbReference type="NCBI Taxonomy" id="392613"/>
    <lineage>
        <taxon>Eukaryota</taxon>
        <taxon>Fungi</taxon>
        <taxon>Dikarya</taxon>
        <taxon>Ascomycota</taxon>
        <taxon>Pezizomycotina</taxon>
        <taxon>Eurotiomycetes</taxon>
        <taxon>Eurotiomycetidae</taxon>
        <taxon>Onygenales</taxon>
        <taxon>Ascosphaeraceae</taxon>
        <taxon>Ascosphaera</taxon>
    </lineage>
</organism>
<keyword evidence="3" id="KW-1185">Reference proteome</keyword>
<protein>
    <submittedName>
        <fullName evidence="2">Cytochrome oxidase assembly protein 1</fullName>
    </submittedName>
</protein>
<feature type="region of interest" description="Disordered" evidence="1">
    <location>
        <begin position="29"/>
        <end position="50"/>
    </location>
</feature>
<dbReference type="EMBL" id="AZGZ01000002">
    <property type="protein sequence ID" value="KZZ96922.1"/>
    <property type="molecule type" value="Genomic_DNA"/>
</dbReference>
<reference evidence="2 3" key="1">
    <citation type="journal article" date="2016" name="Genome Biol. Evol.">
        <title>Divergent and convergent evolution of fungal pathogenicity.</title>
        <authorList>
            <person name="Shang Y."/>
            <person name="Xiao G."/>
            <person name="Zheng P."/>
            <person name="Cen K."/>
            <person name="Zhan S."/>
            <person name="Wang C."/>
        </authorList>
    </citation>
    <scope>NUCLEOTIDE SEQUENCE [LARGE SCALE GENOMIC DNA]</scope>
    <source>
        <strain evidence="2 3">ARSEF 7405</strain>
    </source>
</reference>
<dbReference type="PANTHER" id="PTHR28523">
    <property type="entry name" value="CYTOCHROME C OXIDASE ASSEMBLY FACTOR 1"/>
    <property type="match status" value="1"/>
</dbReference>
<dbReference type="PANTHER" id="PTHR28523:SF1">
    <property type="entry name" value="CYTOCHROME C OXIDASE ASSEMBLY FACTOR 1"/>
    <property type="match status" value="1"/>
</dbReference>
<evidence type="ECO:0000313" key="3">
    <source>
        <dbReference type="Proteomes" id="UP000242877"/>
    </source>
</evidence>
<sequence>MEVFRNARSSPRSLALLRRQLCPTARRTMVAAPRPNSGPLLDRRPDRELPSTATNRKWMRTLPAFAAAIGASMLAIFNYQKQSSSVVTSTLYSLRVSPKAREVLGDEIYFASNIPWIKGEMNQLHGRIDISFWVKGTKAQAQVRFKSHRPTRMGLFETERWDLILEDGTVIPLLDGQRDPSAGLQDE</sequence>
<evidence type="ECO:0000256" key="1">
    <source>
        <dbReference type="SAM" id="MobiDB-lite"/>
    </source>
</evidence>
<dbReference type="InterPro" id="IPR042432">
    <property type="entry name" value="Coa1_fungi"/>
</dbReference>
<dbReference type="VEuPathDB" id="FungiDB:AAP_00565"/>
<evidence type="ECO:0000313" key="2">
    <source>
        <dbReference type="EMBL" id="KZZ96922.1"/>
    </source>
</evidence>
<comment type="caution">
    <text evidence="2">The sequence shown here is derived from an EMBL/GenBank/DDBJ whole genome shotgun (WGS) entry which is preliminary data.</text>
</comment>